<dbReference type="InterPro" id="IPR011051">
    <property type="entry name" value="RmlC_Cupin_sf"/>
</dbReference>
<organism evidence="3 4">
    <name type="scientific">Syntrophorhabdus aromaticivorans</name>
    <dbReference type="NCBI Taxonomy" id="328301"/>
    <lineage>
        <taxon>Bacteria</taxon>
        <taxon>Pseudomonadati</taxon>
        <taxon>Thermodesulfobacteriota</taxon>
        <taxon>Syntrophorhabdia</taxon>
        <taxon>Syntrophorhabdales</taxon>
        <taxon>Syntrophorhabdaceae</taxon>
        <taxon>Syntrophorhabdus</taxon>
    </lineage>
</organism>
<keyword evidence="1" id="KW-0479">Metal-binding</keyword>
<evidence type="ECO:0000256" key="1">
    <source>
        <dbReference type="ARBA" id="ARBA00022723"/>
    </source>
</evidence>
<evidence type="ECO:0000259" key="2">
    <source>
        <dbReference type="Pfam" id="PF07883"/>
    </source>
</evidence>
<dbReference type="Proteomes" id="UP000777265">
    <property type="component" value="Unassembled WGS sequence"/>
</dbReference>
<protein>
    <submittedName>
        <fullName evidence="3">Cupin domain-containing protein</fullName>
    </submittedName>
</protein>
<evidence type="ECO:0000313" key="4">
    <source>
        <dbReference type="Proteomes" id="UP000777265"/>
    </source>
</evidence>
<accession>A0A971M1T1</accession>
<proteinExistence type="predicted"/>
<dbReference type="InterPro" id="IPR014710">
    <property type="entry name" value="RmlC-like_jellyroll"/>
</dbReference>
<dbReference type="AlphaFoldDB" id="A0A971M1T1"/>
<reference evidence="3" key="2">
    <citation type="submission" date="2020-01" db="EMBL/GenBank/DDBJ databases">
        <authorList>
            <person name="Campanaro S."/>
        </authorList>
    </citation>
    <scope>NUCLEOTIDE SEQUENCE</scope>
    <source>
        <strain evidence="3">AS06rmzACSIP_7</strain>
    </source>
</reference>
<name>A0A971M1T1_9BACT</name>
<sequence length="116" mass="12950">MKITNLYEAEKIDLRMEGAKNVQKQLPISARDGSPIFSFRVFTVHPGGHTPFHAHPFEHLNYIMAGRGAVVSETGEEHPLEAGDFILVLPNEKHQYKNTSGSGPFVMICAVPKEYE</sequence>
<gene>
    <name evidence="3" type="ORF">GXY80_01240</name>
</gene>
<dbReference type="PANTHER" id="PTHR35848">
    <property type="entry name" value="OXALATE-BINDING PROTEIN"/>
    <property type="match status" value="1"/>
</dbReference>
<dbReference type="CDD" id="cd02222">
    <property type="entry name" value="cupin_TM1459-like"/>
    <property type="match status" value="1"/>
</dbReference>
<dbReference type="GO" id="GO:0046872">
    <property type="term" value="F:metal ion binding"/>
    <property type="evidence" value="ECO:0007669"/>
    <property type="project" value="UniProtKB-KW"/>
</dbReference>
<reference evidence="3" key="1">
    <citation type="journal article" date="2020" name="Biotechnol. Biofuels">
        <title>New insights from the biogas microbiome by comprehensive genome-resolved metagenomics of nearly 1600 species originating from multiple anaerobic digesters.</title>
        <authorList>
            <person name="Campanaro S."/>
            <person name="Treu L."/>
            <person name="Rodriguez-R L.M."/>
            <person name="Kovalovszki A."/>
            <person name="Ziels R.M."/>
            <person name="Maus I."/>
            <person name="Zhu X."/>
            <person name="Kougias P.G."/>
            <person name="Basile A."/>
            <person name="Luo G."/>
            <person name="Schluter A."/>
            <person name="Konstantinidis K.T."/>
            <person name="Angelidaki I."/>
        </authorList>
    </citation>
    <scope>NUCLEOTIDE SEQUENCE</scope>
    <source>
        <strain evidence="3">AS06rmzACSIP_7</strain>
    </source>
</reference>
<feature type="domain" description="Cupin type-2" evidence="2">
    <location>
        <begin position="41"/>
        <end position="110"/>
    </location>
</feature>
<dbReference type="PANTHER" id="PTHR35848:SF6">
    <property type="entry name" value="CUPIN TYPE-2 DOMAIN-CONTAINING PROTEIN"/>
    <property type="match status" value="1"/>
</dbReference>
<dbReference type="SUPFAM" id="SSF51182">
    <property type="entry name" value="RmlC-like cupins"/>
    <property type="match status" value="1"/>
</dbReference>
<evidence type="ECO:0000313" key="3">
    <source>
        <dbReference type="EMBL" id="NLW34094.1"/>
    </source>
</evidence>
<dbReference type="InterPro" id="IPR013096">
    <property type="entry name" value="Cupin_2"/>
</dbReference>
<dbReference type="Gene3D" id="2.60.120.10">
    <property type="entry name" value="Jelly Rolls"/>
    <property type="match status" value="1"/>
</dbReference>
<dbReference type="InterPro" id="IPR051610">
    <property type="entry name" value="GPI/OXD"/>
</dbReference>
<dbReference type="EMBL" id="JAAYEE010000021">
    <property type="protein sequence ID" value="NLW34094.1"/>
    <property type="molecule type" value="Genomic_DNA"/>
</dbReference>
<dbReference type="Pfam" id="PF07883">
    <property type="entry name" value="Cupin_2"/>
    <property type="match status" value="1"/>
</dbReference>
<comment type="caution">
    <text evidence="3">The sequence shown here is derived from an EMBL/GenBank/DDBJ whole genome shotgun (WGS) entry which is preliminary data.</text>
</comment>